<keyword evidence="1" id="KW-0862">Zinc</keyword>
<proteinExistence type="predicted"/>
<keyword evidence="1" id="KW-0863">Zinc-finger</keyword>
<dbReference type="InterPro" id="IPR007527">
    <property type="entry name" value="Znf_SWIM"/>
</dbReference>
<feature type="signal peptide" evidence="2">
    <location>
        <begin position="1"/>
        <end position="21"/>
    </location>
</feature>
<evidence type="ECO:0000259" key="3">
    <source>
        <dbReference type="PROSITE" id="PS50966"/>
    </source>
</evidence>
<reference evidence="4" key="1">
    <citation type="submission" date="2023-10" db="EMBL/GenBank/DDBJ databases">
        <authorList>
            <person name="Chen Y."/>
            <person name="Shah S."/>
            <person name="Dougan E. K."/>
            <person name="Thang M."/>
            <person name="Chan C."/>
        </authorList>
    </citation>
    <scope>NUCLEOTIDE SEQUENCE [LARGE SCALE GENOMIC DNA]</scope>
</reference>
<protein>
    <recommendedName>
        <fullName evidence="3">SWIM-type domain-containing protein</fullName>
    </recommendedName>
</protein>
<keyword evidence="5" id="KW-1185">Reference proteome</keyword>
<accession>A0ABN9V0R3</accession>
<dbReference type="PROSITE" id="PS50966">
    <property type="entry name" value="ZF_SWIM"/>
    <property type="match status" value="1"/>
</dbReference>
<evidence type="ECO:0000256" key="2">
    <source>
        <dbReference type="SAM" id="SignalP"/>
    </source>
</evidence>
<feature type="domain" description="SWIM-type" evidence="3">
    <location>
        <begin position="46"/>
        <end position="85"/>
    </location>
</feature>
<organism evidence="4 5">
    <name type="scientific">Prorocentrum cordatum</name>
    <dbReference type="NCBI Taxonomy" id="2364126"/>
    <lineage>
        <taxon>Eukaryota</taxon>
        <taxon>Sar</taxon>
        <taxon>Alveolata</taxon>
        <taxon>Dinophyceae</taxon>
        <taxon>Prorocentrales</taxon>
        <taxon>Prorocentraceae</taxon>
        <taxon>Prorocentrum</taxon>
    </lineage>
</organism>
<name>A0ABN9V0R3_9DINO</name>
<gene>
    <name evidence="4" type="ORF">PCOR1329_LOCUS53514</name>
</gene>
<dbReference type="EMBL" id="CAUYUJ010016522">
    <property type="protein sequence ID" value="CAK0866295.1"/>
    <property type="molecule type" value="Genomic_DNA"/>
</dbReference>
<evidence type="ECO:0000313" key="5">
    <source>
        <dbReference type="Proteomes" id="UP001189429"/>
    </source>
</evidence>
<keyword evidence="2" id="KW-0732">Signal</keyword>
<evidence type="ECO:0000313" key="4">
    <source>
        <dbReference type="EMBL" id="CAK0866295.1"/>
    </source>
</evidence>
<dbReference type="Proteomes" id="UP001189429">
    <property type="component" value="Unassembled WGS sequence"/>
</dbReference>
<dbReference type="Pfam" id="PF04434">
    <property type="entry name" value="SWIM"/>
    <property type="match status" value="1"/>
</dbReference>
<comment type="caution">
    <text evidence="4">The sequence shown here is derived from an EMBL/GenBank/DDBJ whole genome shotgun (WGS) entry which is preliminary data.</text>
</comment>
<feature type="chain" id="PRO_5047356492" description="SWIM-type domain-containing protein" evidence="2">
    <location>
        <begin position="22"/>
        <end position="99"/>
    </location>
</feature>
<keyword evidence="1" id="KW-0479">Metal-binding</keyword>
<evidence type="ECO:0000256" key="1">
    <source>
        <dbReference type="PROSITE-ProRule" id="PRU00325"/>
    </source>
</evidence>
<sequence>MGFPAPVWCGFAAIALLKVDAVSILIRCADGSVQASVKSERGSEEYAVRTGPPGGAVVTATCSCHDFRRRGGLCKHGAAVALMAQREQVGMAPRILHEL</sequence>